<proteinExistence type="predicted"/>
<name>A0A5M7BRV1_SACHI</name>
<dbReference type="RefSeq" id="WP_170301533.1">
    <property type="nucleotide sequence ID" value="NZ_VWPH01000008.1"/>
</dbReference>
<dbReference type="Proteomes" id="UP000323946">
    <property type="component" value="Unassembled WGS sequence"/>
</dbReference>
<organism evidence="1 2">
    <name type="scientific">Saccharopolyspora hirsuta</name>
    <dbReference type="NCBI Taxonomy" id="1837"/>
    <lineage>
        <taxon>Bacteria</taxon>
        <taxon>Bacillati</taxon>
        <taxon>Actinomycetota</taxon>
        <taxon>Actinomycetes</taxon>
        <taxon>Pseudonocardiales</taxon>
        <taxon>Pseudonocardiaceae</taxon>
        <taxon>Saccharopolyspora</taxon>
    </lineage>
</organism>
<sequence length="77" mass="8440">MLIMPLLNALRIHGDDARQVLEQGEELLALGLRRHCPAPLSQCSGGAAISCETGTSQAWKPAVSREISTRRTWSRRA</sequence>
<dbReference type="SMR" id="A0A5M7BRV1"/>
<evidence type="ECO:0000313" key="1">
    <source>
        <dbReference type="EMBL" id="KAA5831880.1"/>
    </source>
</evidence>
<dbReference type="AlphaFoldDB" id="A0A5M7BRV1"/>
<protein>
    <submittedName>
        <fullName evidence="1">Uncharacterized protein</fullName>
    </submittedName>
</protein>
<comment type="caution">
    <text evidence="1">The sequence shown here is derived from an EMBL/GenBank/DDBJ whole genome shotgun (WGS) entry which is preliminary data.</text>
</comment>
<gene>
    <name evidence="1" type="ORF">F1721_18830</name>
</gene>
<keyword evidence="2" id="KW-1185">Reference proteome</keyword>
<accession>A0A5M7BRV1</accession>
<dbReference type="EMBL" id="VWPH01000008">
    <property type="protein sequence ID" value="KAA5831880.1"/>
    <property type="molecule type" value="Genomic_DNA"/>
</dbReference>
<reference evidence="1 2" key="1">
    <citation type="submission" date="2019-09" db="EMBL/GenBank/DDBJ databases">
        <title>Draft genome sequence of the thermophilic Saccharopolyspora hirsuta VKM Ac-666T.</title>
        <authorList>
            <person name="Lobastova T.G."/>
            <person name="Fokina V."/>
            <person name="Bragin E.Y."/>
            <person name="Shtratnikova V.Y."/>
            <person name="Starodumova I.P."/>
            <person name="Tarlachkov S.V."/>
            <person name="Donova M.V."/>
        </authorList>
    </citation>
    <scope>NUCLEOTIDE SEQUENCE [LARGE SCALE GENOMIC DNA]</scope>
    <source>
        <strain evidence="1 2">VKM Ac-666</strain>
    </source>
</reference>
<evidence type="ECO:0000313" key="2">
    <source>
        <dbReference type="Proteomes" id="UP000323946"/>
    </source>
</evidence>